<feature type="transmembrane region" description="Helical" evidence="1">
    <location>
        <begin position="48"/>
        <end position="71"/>
    </location>
</feature>
<protein>
    <submittedName>
        <fullName evidence="2">Uncharacterized protein</fullName>
    </submittedName>
</protein>
<sequence>MSEYPGVIRTSLSYLRETLESTLGLLILFAVLCIPAFVIAGATSSEAAMLAFAGYVGLVVYFGQLDIGGNLQSTGDVTESTTVKRTLTGLMVLYYNAVLVVATALGMGFSEVVGPTAGLVVALLVPHIDGEITRSDYPVSLGGAVLLGVWLLKIILGVFEFVRGAHDTAEWLDAFLSEFEPKNLQNELIVRFERTRSDWF</sequence>
<keyword evidence="1" id="KW-1133">Transmembrane helix</keyword>
<organism evidence="2 3">
    <name type="scientific">Halarchaeum nitratireducens</name>
    <dbReference type="NCBI Taxonomy" id="489913"/>
    <lineage>
        <taxon>Archaea</taxon>
        <taxon>Methanobacteriati</taxon>
        <taxon>Methanobacteriota</taxon>
        <taxon>Stenosarchaea group</taxon>
        <taxon>Halobacteria</taxon>
        <taxon>Halobacteriales</taxon>
        <taxon>Halobacteriaceae</taxon>
    </lineage>
</organism>
<keyword evidence="1" id="KW-0472">Membrane</keyword>
<reference evidence="2 3" key="1">
    <citation type="journal article" date="2019" name="Int. J. Syst. Evol. Microbiol.">
        <title>The Global Catalogue of Microorganisms (GCM) 10K type strain sequencing project: providing services to taxonomists for standard genome sequencing and annotation.</title>
        <authorList>
            <consortium name="The Broad Institute Genomics Platform"/>
            <consortium name="The Broad Institute Genome Sequencing Center for Infectious Disease"/>
            <person name="Wu L."/>
            <person name="Ma J."/>
        </authorList>
    </citation>
    <scope>NUCLEOTIDE SEQUENCE [LARGE SCALE GENOMIC DNA]</scope>
    <source>
        <strain evidence="2 3">JCM 16331</strain>
    </source>
</reference>
<dbReference type="AlphaFoldDB" id="A0A830G7Z8"/>
<dbReference type="EMBL" id="BMOQ01000001">
    <property type="protein sequence ID" value="GGN08061.1"/>
    <property type="molecule type" value="Genomic_DNA"/>
</dbReference>
<keyword evidence="3" id="KW-1185">Reference proteome</keyword>
<gene>
    <name evidence="2" type="ORF">GCM10009021_04220</name>
</gene>
<feature type="transmembrane region" description="Helical" evidence="1">
    <location>
        <begin position="21"/>
        <end position="42"/>
    </location>
</feature>
<name>A0A830G7Z8_9EURY</name>
<proteinExistence type="predicted"/>
<dbReference type="Proteomes" id="UP000608850">
    <property type="component" value="Unassembled WGS sequence"/>
</dbReference>
<evidence type="ECO:0000313" key="2">
    <source>
        <dbReference type="EMBL" id="GGN08061.1"/>
    </source>
</evidence>
<comment type="caution">
    <text evidence="2">The sequence shown here is derived from an EMBL/GenBank/DDBJ whole genome shotgun (WGS) entry which is preliminary data.</text>
</comment>
<evidence type="ECO:0000313" key="3">
    <source>
        <dbReference type="Proteomes" id="UP000608850"/>
    </source>
</evidence>
<dbReference type="RefSeq" id="WP_188876848.1">
    <property type="nucleotide sequence ID" value="NZ_BMOQ01000001.1"/>
</dbReference>
<accession>A0A830G7Z8</accession>
<feature type="transmembrane region" description="Helical" evidence="1">
    <location>
        <begin position="137"/>
        <end position="159"/>
    </location>
</feature>
<feature type="transmembrane region" description="Helical" evidence="1">
    <location>
        <begin position="92"/>
        <end position="125"/>
    </location>
</feature>
<keyword evidence="1" id="KW-0812">Transmembrane</keyword>
<evidence type="ECO:0000256" key="1">
    <source>
        <dbReference type="SAM" id="Phobius"/>
    </source>
</evidence>